<keyword evidence="5 8" id="KW-0406">Ion transport</keyword>
<dbReference type="Proteomes" id="UP000238083">
    <property type="component" value="Unassembled WGS sequence"/>
</dbReference>
<comment type="similarity">
    <text evidence="8">Belongs to the MntP (TC 9.B.29) family.</text>
</comment>
<evidence type="ECO:0000256" key="3">
    <source>
        <dbReference type="ARBA" id="ARBA00022692"/>
    </source>
</evidence>
<feature type="transmembrane region" description="Helical" evidence="8">
    <location>
        <begin position="50"/>
        <end position="73"/>
    </location>
</feature>
<evidence type="ECO:0000256" key="5">
    <source>
        <dbReference type="ARBA" id="ARBA00023065"/>
    </source>
</evidence>
<dbReference type="InterPro" id="IPR022929">
    <property type="entry name" value="Put_MntP"/>
</dbReference>
<feature type="transmembrane region" description="Helical" evidence="8">
    <location>
        <begin position="16"/>
        <end position="38"/>
    </location>
</feature>
<keyword evidence="2 8" id="KW-1003">Cell membrane</keyword>
<evidence type="ECO:0000256" key="7">
    <source>
        <dbReference type="ARBA" id="ARBA00023211"/>
    </source>
</evidence>
<keyword evidence="6 8" id="KW-0472">Membrane</keyword>
<dbReference type="InterPro" id="IPR003810">
    <property type="entry name" value="Mntp/YtaF"/>
</dbReference>
<evidence type="ECO:0000256" key="6">
    <source>
        <dbReference type="ARBA" id="ARBA00023136"/>
    </source>
</evidence>
<dbReference type="GO" id="GO:0005886">
    <property type="term" value="C:plasma membrane"/>
    <property type="evidence" value="ECO:0007669"/>
    <property type="project" value="UniProtKB-SubCell"/>
</dbReference>
<keyword evidence="10" id="KW-1185">Reference proteome</keyword>
<dbReference type="AlphaFoldDB" id="A0A2T0R1C4"/>
<dbReference type="PANTHER" id="PTHR35529:SF1">
    <property type="entry name" value="MANGANESE EFFLUX PUMP MNTP-RELATED"/>
    <property type="match status" value="1"/>
</dbReference>
<gene>
    <name evidence="8" type="primary">mntP</name>
    <name evidence="9" type="ORF">CLV37_10836</name>
</gene>
<evidence type="ECO:0000256" key="8">
    <source>
        <dbReference type="HAMAP-Rule" id="MF_01521"/>
    </source>
</evidence>
<keyword evidence="4 8" id="KW-1133">Transmembrane helix</keyword>
<dbReference type="PANTHER" id="PTHR35529">
    <property type="entry name" value="MANGANESE EFFLUX PUMP MNTP-RELATED"/>
    <property type="match status" value="1"/>
</dbReference>
<evidence type="ECO:0000256" key="1">
    <source>
        <dbReference type="ARBA" id="ARBA00022448"/>
    </source>
</evidence>
<dbReference type="Pfam" id="PF02659">
    <property type="entry name" value="Mntp"/>
    <property type="match status" value="1"/>
</dbReference>
<protein>
    <recommendedName>
        <fullName evidence="8">Putative manganese efflux pump MntP</fullName>
    </recommendedName>
</protein>
<keyword evidence="3 8" id="KW-0812">Transmembrane</keyword>
<sequence>MLSWPFRRSGKGSASVSVWTLLVIAVGVSADAFAVALGKGLHLRRLTARTAVSLAVAFGFFQGVMPLAGWALARGFRGWITSIDHWVAFALLVLIGGKMLWEAFSSGEDDEEDRDGGIGLRELLVLSVATSVDALAVGISFAFLDVAIVPAAVAIGVTTGVITLVGVLVGHRVGARFGKPAEVLGGLVLIGIGTRILLDHTGVL</sequence>
<evidence type="ECO:0000313" key="10">
    <source>
        <dbReference type="Proteomes" id="UP000238083"/>
    </source>
</evidence>
<feature type="transmembrane region" description="Helical" evidence="8">
    <location>
        <begin position="79"/>
        <end position="101"/>
    </location>
</feature>
<organism evidence="9 10">
    <name type="scientific">Kineococcus rhizosphaerae</name>
    <dbReference type="NCBI Taxonomy" id="559628"/>
    <lineage>
        <taxon>Bacteria</taxon>
        <taxon>Bacillati</taxon>
        <taxon>Actinomycetota</taxon>
        <taxon>Actinomycetes</taxon>
        <taxon>Kineosporiales</taxon>
        <taxon>Kineosporiaceae</taxon>
        <taxon>Kineococcus</taxon>
    </lineage>
</organism>
<comment type="subcellular location">
    <subcellularLocation>
        <location evidence="8">Cell membrane</location>
        <topology evidence="8">Multi-pass membrane protein</topology>
    </subcellularLocation>
</comment>
<comment type="function">
    <text evidence="8">Probably functions as a manganese efflux pump.</text>
</comment>
<proteinExistence type="inferred from homology"/>
<comment type="caution">
    <text evidence="9">The sequence shown here is derived from an EMBL/GenBank/DDBJ whole genome shotgun (WGS) entry which is preliminary data.</text>
</comment>
<keyword evidence="1 8" id="KW-0813">Transport</keyword>
<dbReference type="GO" id="GO:0005384">
    <property type="term" value="F:manganese ion transmembrane transporter activity"/>
    <property type="evidence" value="ECO:0007669"/>
    <property type="project" value="UniProtKB-UniRule"/>
</dbReference>
<keyword evidence="7 8" id="KW-0464">Manganese</keyword>
<accession>A0A2T0R1C4</accession>
<evidence type="ECO:0000313" key="9">
    <source>
        <dbReference type="EMBL" id="PRY13368.1"/>
    </source>
</evidence>
<name>A0A2T0R1C4_9ACTN</name>
<evidence type="ECO:0000256" key="4">
    <source>
        <dbReference type="ARBA" id="ARBA00022989"/>
    </source>
</evidence>
<dbReference type="EMBL" id="PVZF01000008">
    <property type="protein sequence ID" value="PRY13368.1"/>
    <property type="molecule type" value="Genomic_DNA"/>
</dbReference>
<dbReference type="HAMAP" id="MF_01521">
    <property type="entry name" value="MntP_pump"/>
    <property type="match status" value="1"/>
</dbReference>
<reference evidence="9 10" key="1">
    <citation type="submission" date="2018-03" db="EMBL/GenBank/DDBJ databases">
        <title>Genomic Encyclopedia of Archaeal and Bacterial Type Strains, Phase II (KMG-II): from individual species to whole genera.</title>
        <authorList>
            <person name="Goeker M."/>
        </authorList>
    </citation>
    <scope>NUCLEOTIDE SEQUENCE [LARGE SCALE GENOMIC DNA]</scope>
    <source>
        <strain evidence="9 10">DSM 19711</strain>
    </source>
</reference>
<feature type="transmembrane region" description="Helical" evidence="8">
    <location>
        <begin position="122"/>
        <end position="142"/>
    </location>
</feature>
<feature type="transmembrane region" description="Helical" evidence="8">
    <location>
        <begin position="148"/>
        <end position="169"/>
    </location>
</feature>
<evidence type="ECO:0000256" key="2">
    <source>
        <dbReference type="ARBA" id="ARBA00022475"/>
    </source>
</evidence>